<evidence type="ECO:0000313" key="1">
    <source>
        <dbReference type="EMBL" id="GBP58159.1"/>
    </source>
</evidence>
<sequence>MHEVEQLTSFETMRLIGIKVGSSDHEIKLFAAYKPPGELNAKHKAWGSYSTSRAGRLLMEDAKHQVHGPDTSTHVPINMRHRPNVLDIVLGRKIRRPVHVEVLYGMDTQHLPILVTVETDNSNSPQAILRQRMAWENF</sequence>
<reference evidence="1 2" key="1">
    <citation type="journal article" date="2019" name="Commun. Biol.">
        <title>The bagworm genome reveals a unique fibroin gene that provides high tensile strength.</title>
        <authorList>
            <person name="Kono N."/>
            <person name="Nakamura H."/>
            <person name="Ohtoshi R."/>
            <person name="Tomita M."/>
            <person name="Numata K."/>
            <person name="Arakawa K."/>
        </authorList>
    </citation>
    <scope>NUCLEOTIDE SEQUENCE [LARGE SCALE GENOMIC DNA]</scope>
</reference>
<accession>A0A4C1X718</accession>
<dbReference type="OrthoDB" id="412981at2759"/>
<dbReference type="Proteomes" id="UP000299102">
    <property type="component" value="Unassembled WGS sequence"/>
</dbReference>
<evidence type="ECO:0008006" key="3">
    <source>
        <dbReference type="Google" id="ProtNLM"/>
    </source>
</evidence>
<dbReference type="Gene3D" id="3.60.10.10">
    <property type="entry name" value="Endonuclease/exonuclease/phosphatase"/>
    <property type="match status" value="1"/>
</dbReference>
<gene>
    <name evidence="1" type="ORF">EVAR_86321_1</name>
</gene>
<organism evidence="1 2">
    <name type="scientific">Eumeta variegata</name>
    <name type="common">Bagworm moth</name>
    <name type="synonym">Eumeta japonica</name>
    <dbReference type="NCBI Taxonomy" id="151549"/>
    <lineage>
        <taxon>Eukaryota</taxon>
        <taxon>Metazoa</taxon>
        <taxon>Ecdysozoa</taxon>
        <taxon>Arthropoda</taxon>
        <taxon>Hexapoda</taxon>
        <taxon>Insecta</taxon>
        <taxon>Pterygota</taxon>
        <taxon>Neoptera</taxon>
        <taxon>Endopterygota</taxon>
        <taxon>Lepidoptera</taxon>
        <taxon>Glossata</taxon>
        <taxon>Ditrysia</taxon>
        <taxon>Tineoidea</taxon>
        <taxon>Psychidae</taxon>
        <taxon>Oiketicinae</taxon>
        <taxon>Eumeta</taxon>
    </lineage>
</organism>
<dbReference type="AlphaFoldDB" id="A0A4C1X718"/>
<evidence type="ECO:0000313" key="2">
    <source>
        <dbReference type="Proteomes" id="UP000299102"/>
    </source>
</evidence>
<dbReference type="EMBL" id="BGZK01000728">
    <property type="protein sequence ID" value="GBP58159.1"/>
    <property type="molecule type" value="Genomic_DNA"/>
</dbReference>
<protein>
    <recommendedName>
        <fullName evidence="3">RNA-directed DNA polymerase from mobile element jockey</fullName>
    </recommendedName>
</protein>
<dbReference type="InterPro" id="IPR036691">
    <property type="entry name" value="Endo/exonu/phosph_ase_sf"/>
</dbReference>
<keyword evidence="2" id="KW-1185">Reference proteome</keyword>
<name>A0A4C1X718_EUMVA</name>
<dbReference type="SUPFAM" id="SSF56219">
    <property type="entry name" value="DNase I-like"/>
    <property type="match status" value="1"/>
</dbReference>
<comment type="caution">
    <text evidence="1">The sequence shown here is derived from an EMBL/GenBank/DDBJ whole genome shotgun (WGS) entry which is preliminary data.</text>
</comment>
<proteinExistence type="predicted"/>